<evidence type="ECO:0000313" key="6">
    <source>
        <dbReference type="EMBL" id="KPJ50904.1"/>
    </source>
</evidence>
<feature type="domain" description="ABC transporter" evidence="5">
    <location>
        <begin position="2"/>
        <end position="228"/>
    </location>
</feature>
<keyword evidence="2" id="KW-0813">Transport</keyword>
<dbReference type="InterPro" id="IPR003439">
    <property type="entry name" value="ABC_transporter-like_ATP-bd"/>
</dbReference>
<dbReference type="CDD" id="cd03230">
    <property type="entry name" value="ABC_DR_subfamily_A"/>
    <property type="match status" value="1"/>
</dbReference>
<reference evidence="6 7" key="1">
    <citation type="journal article" date="2015" name="Microbiome">
        <title>Genomic resolution of linkages in carbon, nitrogen, and sulfur cycling among widespread estuary sediment bacteria.</title>
        <authorList>
            <person name="Baker B.J."/>
            <person name="Lazar C.S."/>
            <person name="Teske A.P."/>
            <person name="Dick G.J."/>
        </authorList>
    </citation>
    <scope>NUCLEOTIDE SEQUENCE [LARGE SCALE GENOMIC DNA]</scope>
    <source>
        <strain evidence="6">DG_26</strain>
    </source>
</reference>
<dbReference type="PROSITE" id="PS50893">
    <property type="entry name" value="ABC_TRANSPORTER_2"/>
    <property type="match status" value="1"/>
</dbReference>
<dbReference type="PANTHER" id="PTHR43335:SF4">
    <property type="entry name" value="ABC TRANSPORTER, ATP-BINDING PROTEIN"/>
    <property type="match status" value="1"/>
</dbReference>
<dbReference type="SUPFAM" id="SSF52540">
    <property type="entry name" value="P-loop containing nucleoside triphosphate hydrolases"/>
    <property type="match status" value="1"/>
</dbReference>
<dbReference type="PANTHER" id="PTHR43335">
    <property type="entry name" value="ABC TRANSPORTER, ATP-BINDING PROTEIN"/>
    <property type="match status" value="1"/>
</dbReference>
<accession>A0A0S7WL85</accession>
<dbReference type="Pfam" id="PF00005">
    <property type="entry name" value="ABC_tran"/>
    <property type="match status" value="1"/>
</dbReference>
<evidence type="ECO:0000256" key="3">
    <source>
        <dbReference type="ARBA" id="ARBA00022741"/>
    </source>
</evidence>
<name>A0A0S7WL85_UNCT6</name>
<dbReference type="InterPro" id="IPR027417">
    <property type="entry name" value="P-loop_NTPase"/>
</dbReference>
<evidence type="ECO:0000259" key="5">
    <source>
        <dbReference type="PROSITE" id="PS50893"/>
    </source>
</evidence>
<comment type="similarity">
    <text evidence="1">Belongs to the ABC transporter superfamily.</text>
</comment>
<protein>
    <recommendedName>
        <fullName evidence="5">ABC transporter domain-containing protein</fullName>
    </recommendedName>
</protein>
<dbReference type="Proteomes" id="UP000051124">
    <property type="component" value="Unassembled WGS sequence"/>
</dbReference>
<evidence type="ECO:0000313" key="7">
    <source>
        <dbReference type="Proteomes" id="UP000051124"/>
    </source>
</evidence>
<dbReference type="InterPro" id="IPR003593">
    <property type="entry name" value="AAA+_ATPase"/>
</dbReference>
<dbReference type="GO" id="GO:0005524">
    <property type="term" value="F:ATP binding"/>
    <property type="evidence" value="ECO:0007669"/>
    <property type="project" value="UniProtKB-KW"/>
</dbReference>
<evidence type="ECO:0000256" key="4">
    <source>
        <dbReference type="ARBA" id="ARBA00022840"/>
    </source>
</evidence>
<proteinExistence type="inferred from homology"/>
<sequence>MIEVKELTKRYDGILAIDRISFRIEKGEIVGFLGPNGAGKTTTLRVLTGYLSPTGGACTIAGYDVTRYPVEAKQRMGYLPENNPLYDEMKAYEYLQFVGRLRDVDIVARIRDVAGVCGIEDVMGQDIGTLSRGYRQRVGLASAILHDPEILLLDEPTSGLDPNQVLEVRELIKKLGSEKTVMISTHILREVEAVCDRVLIINKGRIVADGAKDELQRLERGKEVVFLAVKGPREAVAEALDEWNFTAVGTEGEVTKYEIEADRDIREELFTLAKERDWIILEMYRKIASLEDVFRELTVEQ</sequence>
<evidence type="ECO:0000256" key="1">
    <source>
        <dbReference type="ARBA" id="ARBA00005417"/>
    </source>
</evidence>
<gene>
    <name evidence="6" type="ORF">AMJ40_01535</name>
</gene>
<comment type="caution">
    <text evidence="6">The sequence shown here is derived from an EMBL/GenBank/DDBJ whole genome shotgun (WGS) entry which is preliminary data.</text>
</comment>
<dbReference type="Gene3D" id="3.40.50.300">
    <property type="entry name" value="P-loop containing nucleotide triphosphate hydrolases"/>
    <property type="match status" value="1"/>
</dbReference>
<dbReference type="AlphaFoldDB" id="A0A0S7WL85"/>
<dbReference type="GO" id="GO:0016887">
    <property type="term" value="F:ATP hydrolysis activity"/>
    <property type="evidence" value="ECO:0007669"/>
    <property type="project" value="InterPro"/>
</dbReference>
<dbReference type="EMBL" id="LIZT01000010">
    <property type="protein sequence ID" value="KPJ50904.1"/>
    <property type="molecule type" value="Genomic_DNA"/>
</dbReference>
<evidence type="ECO:0000256" key="2">
    <source>
        <dbReference type="ARBA" id="ARBA00022448"/>
    </source>
</evidence>
<keyword evidence="4" id="KW-0067">ATP-binding</keyword>
<dbReference type="SMART" id="SM00382">
    <property type="entry name" value="AAA"/>
    <property type="match status" value="1"/>
</dbReference>
<keyword evidence="3" id="KW-0547">Nucleotide-binding</keyword>
<organism evidence="6 7">
    <name type="scientific">candidate division TA06 bacterium DG_26</name>
    <dbReference type="NCBI Taxonomy" id="1703771"/>
    <lineage>
        <taxon>Bacteria</taxon>
        <taxon>Bacteria division TA06</taxon>
    </lineage>
</organism>